<accession>A0A1D3KAL0</accession>
<gene>
    <name evidence="1" type="ORF">PVE_P0361</name>
</gene>
<name>A0A1D3KAL0_PSEVE</name>
<keyword evidence="1" id="KW-0614">Plasmid</keyword>
<evidence type="ECO:0000313" key="1">
    <source>
        <dbReference type="EMBL" id="SBW85399.1"/>
    </source>
</evidence>
<protein>
    <submittedName>
        <fullName evidence="1">Uncharacterized protein</fullName>
    </submittedName>
</protein>
<proteinExistence type="predicted"/>
<evidence type="ECO:0000313" key="2">
    <source>
        <dbReference type="Proteomes" id="UP000245431"/>
    </source>
</evidence>
<dbReference type="AlphaFoldDB" id="A0A1D3KAL0"/>
<organism evidence="1 2">
    <name type="scientific">Pseudomonas veronii 1YdBTEX2</name>
    <dbReference type="NCBI Taxonomy" id="1295141"/>
    <lineage>
        <taxon>Bacteria</taxon>
        <taxon>Pseudomonadati</taxon>
        <taxon>Pseudomonadota</taxon>
        <taxon>Gammaproteobacteria</taxon>
        <taxon>Pseudomonadales</taxon>
        <taxon>Pseudomonadaceae</taxon>
        <taxon>Pseudomonas</taxon>
    </lineage>
</organism>
<reference evidence="2" key="1">
    <citation type="submission" date="2016-07" db="EMBL/GenBank/DDBJ databases">
        <authorList>
            <person name="Florea S."/>
            <person name="Webb J.S."/>
            <person name="Jaromczyk J."/>
            <person name="Schardl C.L."/>
        </authorList>
    </citation>
    <scope>NUCLEOTIDE SEQUENCE [LARGE SCALE GENOMIC DNA]</scope>
    <source>
        <strain evidence="2">1YdBTEX2</strain>
        <plasmid evidence="2">Plasmid pve_Plasmid</plasmid>
    </source>
</reference>
<dbReference type="EMBL" id="LT599585">
    <property type="protein sequence ID" value="SBW85399.1"/>
    <property type="molecule type" value="Genomic_DNA"/>
</dbReference>
<dbReference type="Proteomes" id="UP000245431">
    <property type="component" value="Plasmid PVE_plasmid"/>
</dbReference>
<geneLocation type="plasmid" evidence="2">
    <name>pve_Plasmid</name>
</geneLocation>
<sequence>MNHEYTPIEIGMDALGVVLDQNTVNETGVNGCQLTSQVLEINERIEQSMLKYPEIRTEILAAGMKVLLEMSSTLDHFKEVVLPRLDRTVDNVAA</sequence>